<proteinExistence type="inferred from homology"/>
<evidence type="ECO:0000256" key="2">
    <source>
        <dbReference type="ARBA" id="ARBA00022729"/>
    </source>
</evidence>
<keyword evidence="9" id="KW-1185">Reference proteome</keyword>
<dbReference type="OrthoDB" id="76388at2759"/>
<evidence type="ECO:0000256" key="4">
    <source>
        <dbReference type="ARBA" id="ARBA00023180"/>
    </source>
</evidence>
<dbReference type="PANTHER" id="PTHR11177">
    <property type="entry name" value="CHITINASE"/>
    <property type="match status" value="1"/>
</dbReference>
<evidence type="ECO:0000313" key="8">
    <source>
        <dbReference type="EMBL" id="OMO61625.1"/>
    </source>
</evidence>
<dbReference type="PANTHER" id="PTHR11177:SF317">
    <property type="entry name" value="CHITINASE 12-RELATED"/>
    <property type="match status" value="1"/>
</dbReference>
<dbReference type="STRING" id="210143.A0A1R3GU37"/>
<dbReference type="InterPro" id="IPR001579">
    <property type="entry name" value="Glyco_hydro_18_chit_AS"/>
</dbReference>
<sequence>MLSIGGAGCDPDIFARMASSKERRGGFINSTIEIAGTYRFDGVDLDWEFPATVNDMANLALLLQEWREAIENEARNTGKPCLLLTSAVYYTSDFINYGVPRSYPAAAMAEYLDWANPMCFDYHGDWDHSTGIHTALYDPTGNISTSHGIGSWVRAGMPPNKLVMGLASYGHTWKLQDPNVHGIGAPAVGVGPGDEQGFFNYYAIIDFNKEQNATVKYDNTTVSFYSYVGDSWIGYDDVWSIKKKVRFAKYKGLGGYFFWALGYDKDWALSRQVEHSVDSSSLKMNLIKCADWLATHLSLDLYTHRPSPPPEFTSLLVADVLAIA</sequence>
<dbReference type="GO" id="GO:0008061">
    <property type="term" value="F:chitin binding"/>
    <property type="evidence" value="ECO:0007669"/>
    <property type="project" value="InterPro"/>
</dbReference>
<dbReference type="InterPro" id="IPR050314">
    <property type="entry name" value="Glycosyl_Hydrlase_18"/>
</dbReference>
<evidence type="ECO:0000256" key="1">
    <source>
        <dbReference type="ARBA" id="ARBA00008682"/>
    </source>
</evidence>
<keyword evidence="5 6" id="KW-0326">Glycosidase</keyword>
<evidence type="ECO:0000313" key="9">
    <source>
        <dbReference type="Proteomes" id="UP000188268"/>
    </source>
</evidence>
<organism evidence="8 9">
    <name type="scientific">Corchorus capsularis</name>
    <name type="common">Jute</name>
    <dbReference type="NCBI Taxonomy" id="210143"/>
    <lineage>
        <taxon>Eukaryota</taxon>
        <taxon>Viridiplantae</taxon>
        <taxon>Streptophyta</taxon>
        <taxon>Embryophyta</taxon>
        <taxon>Tracheophyta</taxon>
        <taxon>Spermatophyta</taxon>
        <taxon>Magnoliopsida</taxon>
        <taxon>eudicotyledons</taxon>
        <taxon>Gunneridae</taxon>
        <taxon>Pentapetalae</taxon>
        <taxon>rosids</taxon>
        <taxon>malvids</taxon>
        <taxon>Malvales</taxon>
        <taxon>Malvaceae</taxon>
        <taxon>Grewioideae</taxon>
        <taxon>Apeibeae</taxon>
        <taxon>Corchorus</taxon>
    </lineage>
</organism>
<dbReference type="InterPro" id="IPR017853">
    <property type="entry name" value="GH"/>
</dbReference>
<dbReference type="InterPro" id="IPR001223">
    <property type="entry name" value="Glyco_hydro18_cat"/>
</dbReference>
<accession>A0A1R3GU37</accession>
<dbReference type="OMA" id="CQVIADG"/>
<dbReference type="Gramene" id="OMO61625">
    <property type="protein sequence ID" value="OMO61625"/>
    <property type="gene ID" value="CCACVL1_23392"/>
</dbReference>
<dbReference type="GO" id="GO:0006032">
    <property type="term" value="P:chitin catabolic process"/>
    <property type="evidence" value="ECO:0007669"/>
    <property type="project" value="TreeGrafter"/>
</dbReference>
<dbReference type="Gene3D" id="3.20.20.80">
    <property type="entry name" value="Glycosidases"/>
    <property type="match status" value="1"/>
</dbReference>
<dbReference type="GO" id="GO:0004568">
    <property type="term" value="F:chitinase activity"/>
    <property type="evidence" value="ECO:0007669"/>
    <property type="project" value="TreeGrafter"/>
</dbReference>
<dbReference type="GO" id="GO:0005975">
    <property type="term" value="P:carbohydrate metabolic process"/>
    <property type="evidence" value="ECO:0007669"/>
    <property type="project" value="InterPro"/>
</dbReference>
<dbReference type="SUPFAM" id="SSF51445">
    <property type="entry name" value="(Trans)glycosidases"/>
    <property type="match status" value="1"/>
</dbReference>
<evidence type="ECO:0000256" key="3">
    <source>
        <dbReference type="ARBA" id="ARBA00022801"/>
    </source>
</evidence>
<comment type="similarity">
    <text evidence="1">Belongs to the glycosyl hydrolase 18 family. Chitinase class V subfamily.</text>
</comment>
<evidence type="ECO:0000259" key="7">
    <source>
        <dbReference type="PROSITE" id="PS51910"/>
    </source>
</evidence>
<dbReference type="InterPro" id="IPR011583">
    <property type="entry name" value="Chitinase_II/V-like_cat"/>
</dbReference>
<dbReference type="PROSITE" id="PS51910">
    <property type="entry name" value="GH18_2"/>
    <property type="match status" value="1"/>
</dbReference>
<dbReference type="InterPro" id="IPR029070">
    <property type="entry name" value="Chitinase_insertion_sf"/>
</dbReference>
<dbReference type="EMBL" id="AWWV01013419">
    <property type="protein sequence ID" value="OMO61625.1"/>
    <property type="molecule type" value="Genomic_DNA"/>
</dbReference>
<keyword evidence="3 6" id="KW-0378">Hydrolase</keyword>
<name>A0A1R3GU37_COCAP</name>
<feature type="domain" description="GH18" evidence="7">
    <location>
        <begin position="1"/>
        <end position="280"/>
    </location>
</feature>
<comment type="caution">
    <text evidence="8">The sequence shown here is derived from an EMBL/GenBank/DDBJ whole genome shotgun (WGS) entry which is preliminary data.</text>
</comment>
<keyword evidence="4" id="KW-0325">Glycoprotein</keyword>
<dbReference type="Pfam" id="PF00704">
    <property type="entry name" value="Glyco_hydro_18"/>
    <property type="match status" value="1"/>
</dbReference>
<protein>
    <recommendedName>
        <fullName evidence="7">GH18 domain-containing protein</fullName>
    </recommendedName>
</protein>
<dbReference type="AlphaFoldDB" id="A0A1R3GU37"/>
<dbReference type="SMART" id="SM00636">
    <property type="entry name" value="Glyco_18"/>
    <property type="match status" value="1"/>
</dbReference>
<evidence type="ECO:0000256" key="5">
    <source>
        <dbReference type="ARBA" id="ARBA00023295"/>
    </source>
</evidence>
<gene>
    <name evidence="8" type="ORF">CCACVL1_23392</name>
</gene>
<dbReference type="SUPFAM" id="SSF54556">
    <property type="entry name" value="Chitinase insertion domain"/>
    <property type="match status" value="1"/>
</dbReference>
<dbReference type="Gene3D" id="3.10.50.10">
    <property type="match status" value="1"/>
</dbReference>
<dbReference type="GO" id="GO:0005576">
    <property type="term" value="C:extracellular region"/>
    <property type="evidence" value="ECO:0007669"/>
    <property type="project" value="TreeGrafter"/>
</dbReference>
<dbReference type="PROSITE" id="PS01095">
    <property type="entry name" value="GH18_1"/>
    <property type="match status" value="1"/>
</dbReference>
<dbReference type="Proteomes" id="UP000188268">
    <property type="component" value="Unassembled WGS sequence"/>
</dbReference>
<evidence type="ECO:0000256" key="6">
    <source>
        <dbReference type="RuleBase" id="RU000489"/>
    </source>
</evidence>
<dbReference type="FunFam" id="3.10.50.10:FF:000003">
    <property type="entry name" value="Class V chitinase CHIT5b"/>
    <property type="match status" value="1"/>
</dbReference>
<keyword evidence="2" id="KW-0732">Signal</keyword>
<reference evidence="8 9" key="1">
    <citation type="submission" date="2013-09" db="EMBL/GenBank/DDBJ databases">
        <title>Corchorus capsularis genome sequencing.</title>
        <authorList>
            <person name="Alam M."/>
            <person name="Haque M.S."/>
            <person name="Islam M.S."/>
            <person name="Emdad E.M."/>
            <person name="Islam M.M."/>
            <person name="Ahmed B."/>
            <person name="Halim A."/>
            <person name="Hossen Q.M.M."/>
            <person name="Hossain M.Z."/>
            <person name="Ahmed R."/>
            <person name="Khan M.M."/>
            <person name="Islam R."/>
            <person name="Rashid M.M."/>
            <person name="Khan S.A."/>
            <person name="Rahman M.S."/>
            <person name="Alam M."/>
        </authorList>
    </citation>
    <scope>NUCLEOTIDE SEQUENCE [LARGE SCALE GENOMIC DNA]</scope>
    <source>
        <strain evidence="9">cv. CVL-1</strain>
        <tissue evidence="8">Whole seedling</tissue>
    </source>
</reference>